<dbReference type="EMBL" id="CAXAMM010018735">
    <property type="protein sequence ID" value="CAK9044051.1"/>
    <property type="molecule type" value="Genomic_DNA"/>
</dbReference>
<keyword evidence="1" id="KW-0255">Endonuclease</keyword>
<proteinExistence type="predicted"/>
<feature type="non-terminal residue" evidence="1">
    <location>
        <position position="1"/>
    </location>
</feature>
<keyword evidence="1" id="KW-0378">Hydrolase</keyword>
<evidence type="ECO:0000313" key="1">
    <source>
        <dbReference type="EMBL" id="CAK9044051.1"/>
    </source>
</evidence>
<feature type="non-terminal residue" evidence="1">
    <location>
        <position position="62"/>
    </location>
</feature>
<keyword evidence="2" id="KW-1185">Reference proteome</keyword>
<protein>
    <submittedName>
        <fullName evidence="1">Endonuclease V</fullName>
    </submittedName>
</protein>
<dbReference type="GO" id="GO:0004519">
    <property type="term" value="F:endonuclease activity"/>
    <property type="evidence" value="ECO:0007669"/>
    <property type="project" value="UniProtKB-KW"/>
</dbReference>
<comment type="caution">
    <text evidence="1">The sequence shown here is derived from an EMBL/GenBank/DDBJ whole genome shotgun (WGS) entry which is preliminary data.</text>
</comment>
<keyword evidence="1" id="KW-0540">Nuclease</keyword>
<reference evidence="1 2" key="1">
    <citation type="submission" date="2024-02" db="EMBL/GenBank/DDBJ databases">
        <authorList>
            <person name="Chen Y."/>
            <person name="Shah S."/>
            <person name="Dougan E. K."/>
            <person name="Thang M."/>
            <person name="Chan C."/>
        </authorList>
    </citation>
    <scope>NUCLEOTIDE SEQUENCE [LARGE SCALE GENOMIC DNA]</scope>
</reference>
<evidence type="ECO:0000313" key="2">
    <source>
        <dbReference type="Proteomes" id="UP001642464"/>
    </source>
</evidence>
<accession>A0ABP0LXT3</accession>
<dbReference type="Proteomes" id="UP001642464">
    <property type="component" value="Unassembled WGS sequence"/>
</dbReference>
<sequence length="62" mass="6970">GTGWRVQALMQWSTAYGIPSAIGVGLENSDWVSIVQDLSVMFYWWLPDATFAHLQPSKVIFP</sequence>
<gene>
    <name evidence="1" type="ORF">SCF082_LOCUS25086</name>
</gene>
<organism evidence="1 2">
    <name type="scientific">Durusdinium trenchii</name>
    <dbReference type="NCBI Taxonomy" id="1381693"/>
    <lineage>
        <taxon>Eukaryota</taxon>
        <taxon>Sar</taxon>
        <taxon>Alveolata</taxon>
        <taxon>Dinophyceae</taxon>
        <taxon>Suessiales</taxon>
        <taxon>Symbiodiniaceae</taxon>
        <taxon>Durusdinium</taxon>
    </lineage>
</organism>
<name>A0ABP0LXT3_9DINO</name>